<proteinExistence type="predicted"/>
<dbReference type="EMBL" id="LGRX02019404">
    <property type="protein sequence ID" value="KAK3258616.1"/>
    <property type="molecule type" value="Genomic_DNA"/>
</dbReference>
<dbReference type="Proteomes" id="UP001190700">
    <property type="component" value="Unassembled WGS sequence"/>
</dbReference>
<accession>A0AAE0KRY1</accession>
<sequence length="380" mass="43000">MSPAEKDYLRHGDVVPMSDPLLMSIGELPELTKGDLYRYRRIKGQAPPAQSEANLKLIEARLRRISALNHPGGRSDWLKTIERRWNNRQGSVAIDPPLEEEEMSDDKAESVRSTPRDENDTELFTPPREFDSGYFIKPIRFYGDGQGTSVTPPTASEVSRKEISQEEKAQEDTGHPSAARRRWKMIRQSLGPLGGGGIQIDLVAVAKTVISEVKLHPEVAELIRRGDVITDVEDTSTIPIWRQGNMDMYTDESLAQRKELERDGSIRNAIEGFWSKLGYDESNKPTMAKHEFCNLYAMLVMTVTPENEETEEQLRIDAEEEWKNDIGSGAAMTLDQFIKSIFQLADHWTMDICASSYITFIRDLSTKVLKLKKARAAQAK</sequence>
<feature type="compositionally biased region" description="Basic and acidic residues" evidence="1">
    <location>
        <begin position="105"/>
        <end position="118"/>
    </location>
</feature>
<comment type="caution">
    <text evidence="2">The sequence shown here is derived from an EMBL/GenBank/DDBJ whole genome shotgun (WGS) entry which is preliminary data.</text>
</comment>
<reference evidence="2 3" key="1">
    <citation type="journal article" date="2015" name="Genome Biol. Evol.">
        <title>Comparative Genomics of a Bacterivorous Green Alga Reveals Evolutionary Causalities and Consequences of Phago-Mixotrophic Mode of Nutrition.</title>
        <authorList>
            <person name="Burns J.A."/>
            <person name="Paasch A."/>
            <person name="Narechania A."/>
            <person name="Kim E."/>
        </authorList>
    </citation>
    <scope>NUCLEOTIDE SEQUENCE [LARGE SCALE GENOMIC DNA]</scope>
    <source>
        <strain evidence="2 3">PLY_AMNH</strain>
    </source>
</reference>
<organism evidence="2 3">
    <name type="scientific">Cymbomonas tetramitiformis</name>
    <dbReference type="NCBI Taxonomy" id="36881"/>
    <lineage>
        <taxon>Eukaryota</taxon>
        <taxon>Viridiplantae</taxon>
        <taxon>Chlorophyta</taxon>
        <taxon>Pyramimonadophyceae</taxon>
        <taxon>Pyramimonadales</taxon>
        <taxon>Pyramimonadaceae</taxon>
        <taxon>Cymbomonas</taxon>
    </lineage>
</organism>
<feature type="non-terminal residue" evidence="2">
    <location>
        <position position="380"/>
    </location>
</feature>
<evidence type="ECO:0000313" key="2">
    <source>
        <dbReference type="EMBL" id="KAK3258616.1"/>
    </source>
</evidence>
<dbReference type="AlphaFoldDB" id="A0AAE0KRY1"/>
<feature type="region of interest" description="Disordered" evidence="1">
    <location>
        <begin position="145"/>
        <end position="179"/>
    </location>
</feature>
<feature type="compositionally biased region" description="Polar residues" evidence="1">
    <location>
        <begin position="147"/>
        <end position="157"/>
    </location>
</feature>
<evidence type="ECO:0000256" key="1">
    <source>
        <dbReference type="SAM" id="MobiDB-lite"/>
    </source>
</evidence>
<protein>
    <submittedName>
        <fullName evidence="2">Uncharacterized protein</fullName>
    </submittedName>
</protein>
<name>A0AAE0KRY1_9CHLO</name>
<feature type="region of interest" description="Disordered" evidence="1">
    <location>
        <begin position="91"/>
        <end position="127"/>
    </location>
</feature>
<gene>
    <name evidence="2" type="ORF">CYMTET_32345</name>
</gene>
<keyword evidence="3" id="KW-1185">Reference proteome</keyword>
<evidence type="ECO:0000313" key="3">
    <source>
        <dbReference type="Proteomes" id="UP001190700"/>
    </source>
</evidence>
<feature type="compositionally biased region" description="Basic and acidic residues" evidence="1">
    <location>
        <begin position="158"/>
        <end position="174"/>
    </location>
</feature>